<evidence type="ECO:0000259" key="1">
    <source>
        <dbReference type="Pfam" id="PF14856"/>
    </source>
</evidence>
<organism evidence="2 3">
    <name type="scientific">Cercophora scortea</name>
    <dbReference type="NCBI Taxonomy" id="314031"/>
    <lineage>
        <taxon>Eukaryota</taxon>
        <taxon>Fungi</taxon>
        <taxon>Dikarya</taxon>
        <taxon>Ascomycota</taxon>
        <taxon>Pezizomycotina</taxon>
        <taxon>Sordariomycetes</taxon>
        <taxon>Sordariomycetidae</taxon>
        <taxon>Sordariales</taxon>
        <taxon>Lasiosphaeriaceae</taxon>
        <taxon>Cercophora</taxon>
    </lineage>
</organism>
<dbReference type="Pfam" id="PF14856">
    <property type="entry name" value="Hce2"/>
    <property type="match status" value="1"/>
</dbReference>
<accession>A0AAE0I275</accession>
<dbReference type="InterPro" id="IPR029226">
    <property type="entry name" value="Ecp2-like"/>
</dbReference>
<reference evidence="2" key="1">
    <citation type="journal article" date="2023" name="Mol. Phylogenet. Evol.">
        <title>Genome-scale phylogeny and comparative genomics of the fungal order Sordariales.</title>
        <authorList>
            <person name="Hensen N."/>
            <person name="Bonometti L."/>
            <person name="Westerberg I."/>
            <person name="Brannstrom I.O."/>
            <person name="Guillou S."/>
            <person name="Cros-Aarteil S."/>
            <person name="Calhoun S."/>
            <person name="Haridas S."/>
            <person name="Kuo A."/>
            <person name="Mondo S."/>
            <person name="Pangilinan J."/>
            <person name="Riley R."/>
            <person name="LaButti K."/>
            <person name="Andreopoulos B."/>
            <person name="Lipzen A."/>
            <person name="Chen C."/>
            <person name="Yan M."/>
            <person name="Daum C."/>
            <person name="Ng V."/>
            <person name="Clum A."/>
            <person name="Steindorff A."/>
            <person name="Ohm R.A."/>
            <person name="Martin F."/>
            <person name="Silar P."/>
            <person name="Natvig D.O."/>
            <person name="Lalanne C."/>
            <person name="Gautier V."/>
            <person name="Ament-Velasquez S.L."/>
            <person name="Kruys A."/>
            <person name="Hutchinson M.I."/>
            <person name="Powell A.J."/>
            <person name="Barry K."/>
            <person name="Miller A.N."/>
            <person name="Grigoriev I.V."/>
            <person name="Debuchy R."/>
            <person name="Gladieux P."/>
            <person name="Hiltunen Thoren M."/>
            <person name="Johannesson H."/>
        </authorList>
    </citation>
    <scope>NUCLEOTIDE SEQUENCE</scope>
    <source>
        <strain evidence="2">SMH4131-1</strain>
    </source>
</reference>
<gene>
    <name evidence="2" type="ORF">B0T19DRAFT_468770</name>
</gene>
<dbReference type="EMBL" id="JAUEPO010000007">
    <property type="protein sequence ID" value="KAK3317243.1"/>
    <property type="molecule type" value="Genomic_DNA"/>
</dbReference>
<feature type="domain" description="Ecp2 effector protein-like" evidence="1">
    <location>
        <begin position="86"/>
        <end position="187"/>
    </location>
</feature>
<proteinExistence type="predicted"/>
<sequence length="209" mass="22746">GSDQVEPKLCKISSYNPSPIHHCSYQRLIFVKMLLNKLALAAFTVLASAHAALAVPSNPNLSLKTRDIVSVLNATSPLTSMDSINDCQDSTFTDQTTARSPLVSDCEVICKNIAGGGTWTVQSATQHQLVQYGTCAWGVEGNYKPRLFSYKVGNQDIIDTITDSIRMFTASDPNGNLVVQSYGYMSCQGLFIGEGYHPVKWGLYRNPGS</sequence>
<evidence type="ECO:0000313" key="3">
    <source>
        <dbReference type="Proteomes" id="UP001286456"/>
    </source>
</evidence>
<keyword evidence="3" id="KW-1185">Reference proteome</keyword>
<dbReference type="AlphaFoldDB" id="A0AAE0I275"/>
<protein>
    <submittedName>
        <fullName evidence="2">Necrosis-inducing factor-domain-containing protein</fullName>
    </submittedName>
</protein>
<name>A0AAE0I275_9PEZI</name>
<evidence type="ECO:0000313" key="2">
    <source>
        <dbReference type="EMBL" id="KAK3317243.1"/>
    </source>
</evidence>
<reference evidence="2" key="2">
    <citation type="submission" date="2023-06" db="EMBL/GenBank/DDBJ databases">
        <authorList>
            <consortium name="Lawrence Berkeley National Laboratory"/>
            <person name="Haridas S."/>
            <person name="Hensen N."/>
            <person name="Bonometti L."/>
            <person name="Westerberg I."/>
            <person name="Brannstrom I.O."/>
            <person name="Guillou S."/>
            <person name="Cros-Aarteil S."/>
            <person name="Calhoun S."/>
            <person name="Kuo A."/>
            <person name="Mondo S."/>
            <person name="Pangilinan J."/>
            <person name="Riley R."/>
            <person name="Labutti K."/>
            <person name="Andreopoulos B."/>
            <person name="Lipzen A."/>
            <person name="Chen C."/>
            <person name="Yanf M."/>
            <person name="Daum C."/>
            <person name="Ng V."/>
            <person name="Clum A."/>
            <person name="Steindorff A."/>
            <person name="Ohm R."/>
            <person name="Martin F."/>
            <person name="Silar P."/>
            <person name="Natvig D."/>
            <person name="Lalanne C."/>
            <person name="Gautier V."/>
            <person name="Ament-Velasquez S.L."/>
            <person name="Kruys A."/>
            <person name="Hutchinson M.I."/>
            <person name="Powell A.J."/>
            <person name="Barry K."/>
            <person name="Miller A.N."/>
            <person name="Grigoriev I.V."/>
            <person name="Debuchy R."/>
            <person name="Gladieux P."/>
            <person name="Thoren M.H."/>
            <person name="Johannesson H."/>
        </authorList>
    </citation>
    <scope>NUCLEOTIDE SEQUENCE</scope>
    <source>
        <strain evidence="2">SMH4131-1</strain>
    </source>
</reference>
<dbReference type="Proteomes" id="UP001286456">
    <property type="component" value="Unassembled WGS sequence"/>
</dbReference>
<comment type="caution">
    <text evidence="2">The sequence shown here is derived from an EMBL/GenBank/DDBJ whole genome shotgun (WGS) entry which is preliminary data.</text>
</comment>
<feature type="non-terminal residue" evidence="2">
    <location>
        <position position="1"/>
    </location>
</feature>